<organism evidence="1 2">
    <name type="scientific">Trifolium pratense</name>
    <name type="common">Red clover</name>
    <dbReference type="NCBI Taxonomy" id="57577"/>
    <lineage>
        <taxon>Eukaryota</taxon>
        <taxon>Viridiplantae</taxon>
        <taxon>Streptophyta</taxon>
        <taxon>Embryophyta</taxon>
        <taxon>Tracheophyta</taxon>
        <taxon>Spermatophyta</taxon>
        <taxon>Magnoliopsida</taxon>
        <taxon>eudicotyledons</taxon>
        <taxon>Gunneridae</taxon>
        <taxon>Pentapetalae</taxon>
        <taxon>rosids</taxon>
        <taxon>fabids</taxon>
        <taxon>Fabales</taxon>
        <taxon>Fabaceae</taxon>
        <taxon>Papilionoideae</taxon>
        <taxon>50 kb inversion clade</taxon>
        <taxon>NPAAA clade</taxon>
        <taxon>Hologalegina</taxon>
        <taxon>IRL clade</taxon>
        <taxon>Trifolieae</taxon>
        <taxon>Trifolium</taxon>
    </lineage>
</organism>
<proteinExistence type="predicted"/>
<accession>A0ACB0IVK1</accession>
<keyword evidence="2" id="KW-1185">Reference proteome</keyword>
<name>A0ACB0IVK1_TRIPR</name>
<dbReference type="EMBL" id="CASHSV030000002">
    <property type="protein sequence ID" value="CAJ2636041.1"/>
    <property type="molecule type" value="Genomic_DNA"/>
</dbReference>
<evidence type="ECO:0000313" key="2">
    <source>
        <dbReference type="Proteomes" id="UP001177021"/>
    </source>
</evidence>
<dbReference type="Proteomes" id="UP001177021">
    <property type="component" value="Unassembled WGS sequence"/>
</dbReference>
<gene>
    <name evidence="1" type="ORF">MILVUS5_LOCUS6610</name>
</gene>
<reference evidence="1" key="1">
    <citation type="submission" date="2023-10" db="EMBL/GenBank/DDBJ databases">
        <authorList>
            <person name="Rodriguez Cubillos JULIANA M."/>
            <person name="De Vega J."/>
        </authorList>
    </citation>
    <scope>NUCLEOTIDE SEQUENCE</scope>
</reference>
<evidence type="ECO:0000313" key="1">
    <source>
        <dbReference type="EMBL" id="CAJ2636041.1"/>
    </source>
</evidence>
<sequence length="125" mass="14081">MEKLVKLESMLICLNIGTDFMELIGAHRDALSTLQSLDGGKTSDEISTLEQDVNICDAHEEVNKDEQNGKAEDKEEPNGQLVQEEEREKGKVGFSVYWNYLTTAYGGALVPFLWNYLKMMGQFSL</sequence>
<comment type="caution">
    <text evidence="1">The sequence shown here is derived from an EMBL/GenBank/DDBJ whole genome shotgun (WGS) entry which is preliminary data.</text>
</comment>
<protein>
    <submittedName>
        <fullName evidence="1">Uncharacterized protein</fullName>
    </submittedName>
</protein>